<dbReference type="GO" id="GO:0005096">
    <property type="term" value="F:GTPase activator activity"/>
    <property type="evidence" value="ECO:0007669"/>
    <property type="project" value="InterPro"/>
</dbReference>
<feature type="region of interest" description="Disordered" evidence="1">
    <location>
        <begin position="1"/>
        <end position="45"/>
    </location>
</feature>
<proteinExistence type="predicted"/>
<feature type="compositionally biased region" description="Low complexity" evidence="1">
    <location>
        <begin position="287"/>
        <end position="296"/>
    </location>
</feature>
<reference evidence="2" key="1">
    <citation type="submission" date="2021-02" db="EMBL/GenBank/DDBJ databases">
        <title>Psilocybe cubensis genome.</title>
        <authorList>
            <person name="Mckernan K.J."/>
            <person name="Crawford S."/>
            <person name="Trippe A."/>
            <person name="Kane L.T."/>
            <person name="Mclaughlin S."/>
        </authorList>
    </citation>
    <scope>NUCLEOTIDE SEQUENCE [LARGE SCALE GENOMIC DNA]</scope>
    <source>
        <strain evidence="2">MGC-MH-2018</strain>
    </source>
</reference>
<evidence type="ECO:0008006" key="3">
    <source>
        <dbReference type="Google" id="ProtNLM"/>
    </source>
</evidence>
<dbReference type="EMBL" id="JAFIQS010000001">
    <property type="protein sequence ID" value="KAG5174043.1"/>
    <property type="molecule type" value="Genomic_DNA"/>
</dbReference>
<protein>
    <recommendedName>
        <fullName evidence="3">Protein byr4</fullName>
    </recommendedName>
</protein>
<feature type="compositionally biased region" description="Low complexity" evidence="1">
    <location>
        <begin position="161"/>
        <end position="188"/>
    </location>
</feature>
<feature type="compositionally biased region" description="Polar residues" evidence="1">
    <location>
        <begin position="266"/>
        <end position="286"/>
    </location>
</feature>
<dbReference type="OrthoDB" id="19159at2759"/>
<feature type="region of interest" description="Disordered" evidence="1">
    <location>
        <begin position="751"/>
        <end position="806"/>
    </location>
</feature>
<feature type="compositionally biased region" description="Acidic residues" evidence="1">
    <location>
        <begin position="192"/>
        <end position="204"/>
    </location>
</feature>
<evidence type="ECO:0000256" key="1">
    <source>
        <dbReference type="SAM" id="MobiDB-lite"/>
    </source>
</evidence>
<evidence type="ECO:0000313" key="2">
    <source>
        <dbReference type="EMBL" id="KAG5174043.1"/>
    </source>
</evidence>
<feature type="compositionally biased region" description="Acidic residues" evidence="1">
    <location>
        <begin position="35"/>
        <end position="45"/>
    </location>
</feature>
<feature type="compositionally biased region" description="Basic and acidic residues" evidence="1">
    <location>
        <begin position="549"/>
        <end position="558"/>
    </location>
</feature>
<dbReference type="AlphaFoldDB" id="A0A8H7YAD7"/>
<organism evidence="2">
    <name type="scientific">Psilocybe cubensis</name>
    <name type="common">Psychedelic mushroom</name>
    <name type="synonym">Stropharia cubensis</name>
    <dbReference type="NCBI Taxonomy" id="181762"/>
    <lineage>
        <taxon>Eukaryota</taxon>
        <taxon>Fungi</taxon>
        <taxon>Dikarya</taxon>
        <taxon>Basidiomycota</taxon>
        <taxon>Agaricomycotina</taxon>
        <taxon>Agaricomycetes</taxon>
        <taxon>Agaricomycetidae</taxon>
        <taxon>Agaricales</taxon>
        <taxon>Agaricineae</taxon>
        <taxon>Strophariaceae</taxon>
        <taxon>Psilocybe</taxon>
    </lineage>
</organism>
<feature type="region of interest" description="Disordered" evidence="1">
    <location>
        <begin position="150"/>
        <end position="597"/>
    </location>
</feature>
<feature type="region of interest" description="Disordered" evidence="1">
    <location>
        <begin position="627"/>
        <end position="657"/>
    </location>
</feature>
<gene>
    <name evidence="2" type="ORF">JR316_000701</name>
</gene>
<dbReference type="PANTHER" id="PTHR35140:SF1">
    <property type="entry name" value="MITOTIC CHECK POINT PROTEIN BFA1"/>
    <property type="match status" value="1"/>
</dbReference>
<feature type="compositionally biased region" description="Polar residues" evidence="1">
    <location>
        <begin position="477"/>
        <end position="488"/>
    </location>
</feature>
<dbReference type="GO" id="GO:1990334">
    <property type="term" value="C:Bfa1-Bub2 complex"/>
    <property type="evidence" value="ECO:0007669"/>
    <property type="project" value="InterPro"/>
</dbReference>
<dbReference type="GO" id="GO:0044732">
    <property type="term" value="C:mitotic spindle pole body"/>
    <property type="evidence" value="ECO:0007669"/>
    <property type="project" value="TreeGrafter"/>
</dbReference>
<feature type="compositionally biased region" description="Polar residues" evidence="1">
    <location>
        <begin position="395"/>
        <end position="416"/>
    </location>
</feature>
<feature type="compositionally biased region" description="Polar residues" evidence="1">
    <location>
        <begin position="337"/>
        <end position="362"/>
    </location>
</feature>
<feature type="compositionally biased region" description="Low complexity" evidence="1">
    <location>
        <begin position="444"/>
        <end position="458"/>
    </location>
</feature>
<sequence length="868" mass="94770">MAPISTPTLILPREEWPDADFDLPDDSPLHAPSDKDDDDEDWDLEMDLEPTDGALVILQTASVATRSEVSSPVSDINIRPPLRLPDYEDEDGEGVSTIKATAFPTVFSKGATKPAVEAIDEDFEHDFALPTDITQLSLAPLSLSHRASKNSLEWGDKEHSSSSQSSDAYSSLGFADASPSSNSTSCASLPDTETEEDDEEDDLEGLVLPSALFESGQSARQLKKILETKKNAQPIPNPVNVASPDPEDDFEMGLIINDDVELSPSRLVSSTQSNKSYRASTRSSSIPQPRTSSLRPPSRPKLERSKSPSNPPTSSVRQLQKIRLSPSPPLRPPSRSQKFQTLVSNLPTPVQSPSQSHNSHNFFSVKPGSLRGQKSHSGLKPPSPPSTTRKLTRKASMSSLIESSHSQALITDQTAKPSRYNEPTAASRAKTHKNSTSRIHDFKASSSRPSTPSSNPAAQRLTMPTQSRPRSRPALSQVFSGSTTQTPEPSALCATSPLPPRPPSSLSLRESVPPRRAMVSPSAPKLLRRPKRLRTYGDGTELDGIEDLPTDREKEVRYRVQPKGYGNRIPGATFGPKAPERDKPPDKLPATGVKEKGRSTIPDSVITTLKKTSRVQFPTSIPVASDVLPKKKKQVSSPSSQTTKRKPTLIRNLGGSATPKVVGDMKWNPQTLRWEGNDQVLREFDMAVGTSTRPALITHLSGTTVGSPMGSFVAGSRIVGNMIFDPTRMCWISTLPPDEDEPDVFANLADDEEDSDSWEAKGGTIRANVPRTSNASNTSDSRIEAPSPAHSHSRTISESGSDRGSRASMVVCEVDDAFIESCRRAEERHRFEMKGWKTTLAKTIRRDTSLALERTHLFEIRELATRKY</sequence>
<feature type="region of interest" description="Disordered" evidence="1">
    <location>
        <begin position="68"/>
        <end position="93"/>
    </location>
</feature>
<dbReference type="GO" id="GO:0001100">
    <property type="term" value="P:negative regulation of exit from mitosis"/>
    <property type="evidence" value="ECO:0007669"/>
    <property type="project" value="InterPro"/>
</dbReference>
<name>A0A8H7YAD7_PSICU</name>
<feature type="compositionally biased region" description="Polar residues" evidence="1">
    <location>
        <begin position="770"/>
        <end position="780"/>
    </location>
</feature>
<accession>A0A8H7YAD7</accession>
<dbReference type="InterPro" id="IPR034586">
    <property type="entry name" value="Bfa1/Byr4"/>
</dbReference>
<comment type="caution">
    <text evidence="2">The sequence shown here is derived from an EMBL/GenBank/DDBJ whole genome shotgun (WGS) entry which is preliminary data.</text>
</comment>
<feature type="compositionally biased region" description="Low complexity" evidence="1">
    <location>
        <begin position="504"/>
        <end position="516"/>
    </location>
</feature>
<dbReference type="PANTHER" id="PTHR35140">
    <property type="entry name" value="MITOTIC CHECK POINT PROTEIN BFA1"/>
    <property type="match status" value="1"/>
</dbReference>